<dbReference type="Gene3D" id="3.40.50.10140">
    <property type="entry name" value="Toll/interleukin-1 receptor homology (TIR) domain"/>
    <property type="match status" value="1"/>
</dbReference>
<dbReference type="Proteomes" id="UP001141259">
    <property type="component" value="Unassembled WGS sequence"/>
</dbReference>
<feature type="repeat" description="TPR" evidence="1">
    <location>
        <begin position="1214"/>
        <end position="1247"/>
    </location>
</feature>
<dbReference type="SUPFAM" id="SSF52200">
    <property type="entry name" value="Toll/Interleukin receptor TIR domain"/>
    <property type="match status" value="1"/>
</dbReference>
<dbReference type="PANTHER" id="PTHR47691">
    <property type="entry name" value="REGULATOR-RELATED"/>
    <property type="match status" value="1"/>
</dbReference>
<reference evidence="3" key="1">
    <citation type="submission" date="2022-08" db="EMBL/GenBank/DDBJ databases">
        <authorList>
            <person name="Tistechok S."/>
            <person name="Samborskyy M."/>
            <person name="Roman I."/>
        </authorList>
    </citation>
    <scope>NUCLEOTIDE SEQUENCE</scope>
    <source>
        <strain evidence="3">DSM 103496</strain>
    </source>
</reference>
<dbReference type="Gene3D" id="1.25.40.10">
    <property type="entry name" value="Tetratricopeptide repeat domain"/>
    <property type="match status" value="4"/>
</dbReference>
<accession>A0A9X2VJ58</accession>
<evidence type="ECO:0000256" key="1">
    <source>
        <dbReference type="PROSITE-ProRule" id="PRU00339"/>
    </source>
</evidence>
<evidence type="ECO:0000313" key="3">
    <source>
        <dbReference type="EMBL" id="MCS7477595.1"/>
    </source>
</evidence>
<dbReference type="InterPro" id="IPR035897">
    <property type="entry name" value="Toll_tir_struct_dom_sf"/>
</dbReference>
<dbReference type="RefSeq" id="WP_259623090.1">
    <property type="nucleotide sequence ID" value="NZ_JANYMP010000004.1"/>
</dbReference>
<dbReference type="InterPro" id="IPR000157">
    <property type="entry name" value="TIR_dom"/>
</dbReference>
<gene>
    <name evidence="3" type="ORF">NZH93_12080</name>
</gene>
<dbReference type="Pfam" id="PF12770">
    <property type="entry name" value="CHAT"/>
    <property type="match status" value="1"/>
</dbReference>
<name>A0A9X2VJ58_9PSEU</name>
<feature type="domain" description="TIR" evidence="2">
    <location>
        <begin position="1"/>
        <end position="134"/>
    </location>
</feature>
<dbReference type="Pfam" id="PF13676">
    <property type="entry name" value="TIR_2"/>
    <property type="match status" value="1"/>
</dbReference>
<dbReference type="PROSITE" id="PS50005">
    <property type="entry name" value="TPR"/>
    <property type="match status" value="1"/>
</dbReference>
<dbReference type="SUPFAM" id="SSF52540">
    <property type="entry name" value="P-loop containing nucleoside triphosphate hydrolases"/>
    <property type="match status" value="1"/>
</dbReference>
<keyword evidence="4" id="KW-1185">Reference proteome</keyword>
<evidence type="ECO:0000313" key="4">
    <source>
        <dbReference type="Proteomes" id="UP001141259"/>
    </source>
</evidence>
<keyword evidence="1" id="KW-0802">TPR repeat</keyword>
<sequence length="1771" mass="190169">MRAQVFLSYDDEDAVFAENLASGLEHAGVAVFLDAWDIRAGESTVGRIDQAIRDATSAIVVVGHRRSGGHRVAEEYAALATRALKGELARFVPVLRDDEVVLPPLLDSWKGFSFAGVVDQGGFDALVADLVVELGVERGPRRAELSLVVPDDQARTPGTPLWTTLRVTSTTTTLVTGAARDRHASHRGEGPGLRHALWKMNRARAADGRTVRAGVEAGAGDGDLDAATRVFGAALADAFLPDGLAAALDARLADAARAGRTARLALEVAPDLADLPWESLVVAGEPVALRPGVEVYRHTPGLKATALTRVPGPLRILAVIASPDDTGADLLDHEHELARILDQVGAARREQAHVRVLNWGSVEAIRQALTEEAFHVLHVSCHARPGVLLLETPDGRVDEVSADRLAGHLVIAGRPVPLVVLAGCATALSAEALPGLARALIGLGVPSVLAMNASVTDEYATEFLARAYRELASSASPEPLVAVSTARYLLEAEHRAEWATPALHQRVRHNTLFEEVAPDRQRAPRKVLAHGVVDLAVGDFVGRRAELRSLLRALRDGARGVLVHGMGGVGKSCLAAELVHLLGAERELLVVTRHGPCTPDDVLKALHKAIRRRQGRQWAAEAMEELADPDEPWRERLDVLDEEILPRLDARVLVLLDDPLGDPLEVEGAPLPEPPELTAFTDAWLRLRTRAHLLITSRVPPAVADRRLVAHHLGPLSKAEAGKLMFRLPALDALPADAKLLAFRRLGGHPRALEYLDALLRGGGRRVPERGSGAQFENVVRRIDLALRHNGVADPDRWWRTEGTGLDLDGAVLTTLTITSADVLLDDLHAGLRRSFPLAAELLVAASVYRRPVDRQALGWVVAPDRRPDPERDLRLGRVYRALVAAEGRGAARSLADLELDGGTSAQVNRDLAAAVVPADRAGLDAACARLVDLTLLTPIDERFLVHRWTAASLAGRVVRDDLDEAHRRAAAYHRWQAGLWRSDVTVHLDELEEARHHSRSAGDTDQALATSAEMCAVLDRLGALDREMAVCADALRAIGHGDPRARLFHHRVSIVAMRRGDFDRAKDEQRTALRLARESADLVTEAAGLQQLGTIFQLEDDGAAAEDVYRRAVAVAGDDRIGEQLDARVVLASCYQRLGGLALARGDDAGAERCSVGALEVAAEVGDETVATTVHADLAGIAHALGDHAAGERHDLRAQEVASAHVDLRRVIAAAALQLGALCVRRRLFDEAWEHLRRALELAEEVDDLPQQATCLQLVGEALFALGRFSEAQAAYEQFVELASGLDDRRGEAIGHRELGRVLGVLGDVDAARDSLRTAMAKEPLLRGAFRLTLGEVLADAGLVDEATEVLREGADHTGGDLGMGFAIQLALIALRSDDLDGAALMFDRASRQAGELGSRRGEVVCLLALGLIARAREQVGRAVELFETALDVARGDGRLTAECLTRLADLDLEDGDWPNALKTYEHVLDVLDDVHAPQLLAEVLRQRGRCFAELGRADLAAASFGRAESAFARLGRSEDVLSCLVLLGWVLLTAGVGAAAADVVDRLALVADDLPRTPAVVVALLVAGDGALASGDLDAARDRYEEARKSAVHTGVRSLLVDCDRGLAEVSRTRGDDASAVRFLDAALAAARHLGDRVAAMHVHRELWLVGRDREHLVESAVLADELRERRSYLAVAAVLHGGADDVPEAAKADFDALLWLRRRRAVDGESAFGDRMVVRAGPSITEIVRELAPLPSGVSSVPAVVSPSLRWFRTGAPPRPAPRPPAGP</sequence>
<dbReference type="InterPro" id="IPR024983">
    <property type="entry name" value="CHAT_dom"/>
</dbReference>
<dbReference type="Gene3D" id="3.40.50.300">
    <property type="entry name" value="P-loop containing nucleotide triphosphate hydrolases"/>
    <property type="match status" value="1"/>
</dbReference>
<dbReference type="PANTHER" id="PTHR47691:SF3">
    <property type="entry name" value="HTH-TYPE TRANSCRIPTIONAL REGULATOR RV0890C-RELATED"/>
    <property type="match status" value="1"/>
</dbReference>
<protein>
    <submittedName>
        <fullName evidence="3">Tetratricopeptide repeat protein</fullName>
    </submittedName>
</protein>
<dbReference type="Pfam" id="PF13424">
    <property type="entry name" value="TPR_12"/>
    <property type="match status" value="2"/>
</dbReference>
<dbReference type="EMBL" id="JANYMP010000004">
    <property type="protein sequence ID" value="MCS7477595.1"/>
    <property type="molecule type" value="Genomic_DNA"/>
</dbReference>
<proteinExistence type="predicted"/>
<organism evidence="3 4">
    <name type="scientific">Umezawaea endophytica</name>
    <dbReference type="NCBI Taxonomy" id="1654476"/>
    <lineage>
        <taxon>Bacteria</taxon>
        <taxon>Bacillati</taxon>
        <taxon>Actinomycetota</taxon>
        <taxon>Actinomycetes</taxon>
        <taxon>Pseudonocardiales</taxon>
        <taxon>Pseudonocardiaceae</taxon>
        <taxon>Umezawaea</taxon>
    </lineage>
</organism>
<dbReference type="GO" id="GO:0007165">
    <property type="term" value="P:signal transduction"/>
    <property type="evidence" value="ECO:0007669"/>
    <property type="project" value="InterPro"/>
</dbReference>
<dbReference type="SUPFAM" id="SSF48452">
    <property type="entry name" value="TPR-like"/>
    <property type="match status" value="4"/>
</dbReference>
<dbReference type="PROSITE" id="PS50104">
    <property type="entry name" value="TIR"/>
    <property type="match status" value="1"/>
</dbReference>
<evidence type="ECO:0000259" key="2">
    <source>
        <dbReference type="PROSITE" id="PS50104"/>
    </source>
</evidence>
<dbReference type="SMART" id="SM00028">
    <property type="entry name" value="TPR"/>
    <property type="match status" value="7"/>
</dbReference>
<comment type="caution">
    <text evidence="3">The sequence shown here is derived from an EMBL/GenBank/DDBJ whole genome shotgun (WGS) entry which is preliminary data.</text>
</comment>
<dbReference type="InterPro" id="IPR019734">
    <property type="entry name" value="TPR_rpt"/>
</dbReference>
<dbReference type="InterPro" id="IPR011990">
    <property type="entry name" value="TPR-like_helical_dom_sf"/>
</dbReference>
<dbReference type="InterPro" id="IPR027417">
    <property type="entry name" value="P-loop_NTPase"/>
</dbReference>